<name>A0ACB0KYJ0_TRIPR</name>
<keyword evidence="2" id="KW-1185">Reference proteome</keyword>
<sequence length="323" mass="38034">MQHDEVIWQVIRHNHCSFMTKITTGNFCRNPYNVTGICNRSSCPLANSRYATIREDNGVFYLYMKTIERAHMPKDLWERVKLPRNYEQALEVIDKHLMYWPKLLVHKVKQRLTKMTQTRIRMRKLALKNREIIKTLPRKEIKREARREAKAERAAVIDKAIENELVERHKNGLYQQQKEAEKLIEVEILERIQKGVGDIYNYPVDAYNRVLDMEKLQPADEEDEEEAEIEYVEGYDELEEEDDIEDFGAFSIHESQGNDTDDENDGSSEDEETKALNQRKAKRKSTLASKKLEKDDLDSKSKKTRVLVEVECDDAGERQRLVQ</sequence>
<evidence type="ECO:0000313" key="1">
    <source>
        <dbReference type="EMBL" id="CAJ2661360.1"/>
    </source>
</evidence>
<evidence type="ECO:0000313" key="2">
    <source>
        <dbReference type="Proteomes" id="UP001177021"/>
    </source>
</evidence>
<reference evidence="1" key="1">
    <citation type="submission" date="2023-10" db="EMBL/GenBank/DDBJ databases">
        <authorList>
            <person name="Rodriguez Cubillos JULIANA M."/>
            <person name="De Vega J."/>
        </authorList>
    </citation>
    <scope>NUCLEOTIDE SEQUENCE</scope>
</reference>
<proteinExistence type="predicted"/>
<dbReference type="EMBL" id="CASHSV030000311">
    <property type="protein sequence ID" value="CAJ2661360.1"/>
    <property type="molecule type" value="Genomic_DNA"/>
</dbReference>
<comment type="caution">
    <text evidence="1">The sequence shown here is derived from an EMBL/GenBank/DDBJ whole genome shotgun (WGS) entry which is preliminary data.</text>
</comment>
<gene>
    <name evidence="1" type="ORF">MILVUS5_LOCUS27087</name>
</gene>
<organism evidence="1 2">
    <name type="scientific">Trifolium pratense</name>
    <name type="common">Red clover</name>
    <dbReference type="NCBI Taxonomy" id="57577"/>
    <lineage>
        <taxon>Eukaryota</taxon>
        <taxon>Viridiplantae</taxon>
        <taxon>Streptophyta</taxon>
        <taxon>Embryophyta</taxon>
        <taxon>Tracheophyta</taxon>
        <taxon>Spermatophyta</taxon>
        <taxon>Magnoliopsida</taxon>
        <taxon>eudicotyledons</taxon>
        <taxon>Gunneridae</taxon>
        <taxon>Pentapetalae</taxon>
        <taxon>rosids</taxon>
        <taxon>fabids</taxon>
        <taxon>Fabales</taxon>
        <taxon>Fabaceae</taxon>
        <taxon>Papilionoideae</taxon>
        <taxon>50 kb inversion clade</taxon>
        <taxon>NPAAA clade</taxon>
        <taxon>Hologalegina</taxon>
        <taxon>IRL clade</taxon>
        <taxon>Trifolieae</taxon>
        <taxon>Trifolium</taxon>
    </lineage>
</organism>
<dbReference type="Proteomes" id="UP001177021">
    <property type="component" value="Unassembled WGS sequence"/>
</dbReference>
<accession>A0ACB0KYJ0</accession>
<protein>
    <submittedName>
        <fullName evidence="1">Uncharacterized protein</fullName>
    </submittedName>
</protein>